<sequence length="802" mass="90243">MLAQSTQKDTHIQQAELLTQVGRKQLNQGQAAEALDSWQQATKIYHQIKDAEGVSGSLINQNFALQKLGLHSQACEKLVEALKLNNWNCNPTLLELTEYEKSQLIAAIHQLKLTPISLLGLQSMGQVLRLVGKLNESELVLEETLLFGKQTSSEKVSDILLSLGNTKQSIYQRARDEYKWVEEPVFRETIIDSILQKAEESLKTYQLLVDRTSSPQGIKLQAQLNRLNLLLDFNEWLTDKPQLKDAHTKVSQQIQPLANLILQNPSAFSQLSPEQSIQAQLKFANILSRIQNESLQSAAIQYATSALKTAKHINNKLLESKSLGALGKLNTEESQTYFKKALSLAQSINDVDLLYEWQQQLGNLYQKQGKTEAAIQAYGATIDSITQIRGNLLSSNLDAQFFFYEKVEPVYRNYMRLLAESPSPNLELIRQTYEQLQVAELEDYLKCGKLDLVALNKLQNLDDTPAIIHIIDLKDRIEVIVQSPGDSPHHHSVDSKLVRTHVNTLLEILQDEKLVYTKQHIITSHYQVLYKELIAPLKRYLPDSGTLIFILDKSFQSLPMNLLHDGKDYLVKRYSFSETLGSRVRTPKSLRQDQMKAFIAALSIPSPSLTDSNAPPGAEALPQAKQEAEDVRKLTNSSLILLDKEFTSSNFGQRISEENFPIVHISTHGQFSSKLIRTGFLAYDRQINIREFDSLLRNKTQASPDIIELLVLSACQTAKGNKRSALGIAGVAVQAGARSTVATLWLVEASSTVELMEEFYKGLRKGLIKAEALRQAQLALMKNPKYAHPYYWAPFLIVGSWL</sequence>
<dbReference type="EMBL" id="CP024793">
    <property type="protein sequence ID" value="AUB44925.1"/>
    <property type="molecule type" value="Genomic_DNA"/>
</dbReference>
<accession>A0A2K8TD37</accession>
<dbReference type="Gene3D" id="1.25.40.10">
    <property type="entry name" value="Tetratricopeptide repeat domain"/>
    <property type="match status" value="2"/>
</dbReference>
<feature type="domain" description="CHAT" evidence="1">
    <location>
        <begin position="527"/>
        <end position="800"/>
    </location>
</feature>
<keyword evidence="3" id="KW-1185">Reference proteome</keyword>
<dbReference type="AlphaFoldDB" id="A0A2K8TD37"/>
<dbReference type="KEGG" id="nfl:COO91_11180"/>
<gene>
    <name evidence="2" type="ORF">COO91_11180</name>
</gene>
<dbReference type="SUPFAM" id="SSF48452">
    <property type="entry name" value="TPR-like"/>
    <property type="match status" value="2"/>
</dbReference>
<geneLocation type="plasmid" evidence="3">
    <name>pnfsy08</name>
</geneLocation>
<dbReference type="Proteomes" id="UP000232003">
    <property type="component" value="Plasmid pNFSY08"/>
</dbReference>
<name>A0A2K8TD37_9NOSO</name>
<evidence type="ECO:0000313" key="3">
    <source>
        <dbReference type="Proteomes" id="UP000232003"/>
    </source>
</evidence>
<protein>
    <submittedName>
        <fullName evidence="2">Tetratricopeptide</fullName>
    </submittedName>
</protein>
<dbReference type="InterPro" id="IPR011990">
    <property type="entry name" value="TPR-like_helical_dom_sf"/>
</dbReference>
<keyword evidence="2" id="KW-0614">Plasmid</keyword>
<reference evidence="2 3" key="1">
    <citation type="submission" date="2017-11" db="EMBL/GenBank/DDBJ databases">
        <title>Complete genome of a free-living desiccation-tolerant cyanobacterium and its photosynthetic adaptation to extreme terrestrial habitat.</title>
        <authorList>
            <person name="Shang J."/>
        </authorList>
    </citation>
    <scope>NUCLEOTIDE SEQUENCE [LARGE SCALE GENOMIC DNA]</scope>
    <source>
        <strain evidence="2 3">CCNUN1</strain>
        <plasmid evidence="3">pnfsy08</plasmid>
    </source>
</reference>
<dbReference type="PANTHER" id="PTHR10098">
    <property type="entry name" value="RAPSYN-RELATED"/>
    <property type="match status" value="1"/>
</dbReference>
<evidence type="ECO:0000259" key="1">
    <source>
        <dbReference type="Pfam" id="PF12770"/>
    </source>
</evidence>
<dbReference type="InterPro" id="IPR024983">
    <property type="entry name" value="CHAT_dom"/>
</dbReference>
<proteinExistence type="predicted"/>
<organism evidence="2 3">
    <name type="scientific">Nostoc flagelliforme CCNUN1</name>
    <dbReference type="NCBI Taxonomy" id="2038116"/>
    <lineage>
        <taxon>Bacteria</taxon>
        <taxon>Bacillati</taxon>
        <taxon>Cyanobacteriota</taxon>
        <taxon>Cyanophyceae</taxon>
        <taxon>Nostocales</taxon>
        <taxon>Nostocaceae</taxon>
        <taxon>Nostoc</taxon>
    </lineage>
</organism>
<evidence type="ECO:0000313" key="2">
    <source>
        <dbReference type="EMBL" id="AUB44925.1"/>
    </source>
</evidence>
<dbReference type="Pfam" id="PF12770">
    <property type="entry name" value="CHAT"/>
    <property type="match status" value="1"/>
</dbReference>